<accession>A0A834HUK6</accession>
<proteinExistence type="predicted"/>
<reference evidence="1" key="1">
    <citation type="submission" date="2020-08" db="EMBL/GenBank/DDBJ databases">
        <title>Genome sequencing and assembly of the red palm weevil Rhynchophorus ferrugineus.</title>
        <authorList>
            <person name="Dias G.B."/>
            <person name="Bergman C.M."/>
            <person name="Manee M."/>
        </authorList>
    </citation>
    <scope>NUCLEOTIDE SEQUENCE</scope>
    <source>
        <strain evidence="1">AA-2017</strain>
        <tissue evidence="1">Whole larva</tissue>
    </source>
</reference>
<gene>
    <name evidence="1" type="ORF">GWI33_018588</name>
</gene>
<organism evidence="1 2">
    <name type="scientific">Rhynchophorus ferrugineus</name>
    <name type="common">Red palm weevil</name>
    <name type="synonym">Curculio ferrugineus</name>
    <dbReference type="NCBI Taxonomy" id="354439"/>
    <lineage>
        <taxon>Eukaryota</taxon>
        <taxon>Metazoa</taxon>
        <taxon>Ecdysozoa</taxon>
        <taxon>Arthropoda</taxon>
        <taxon>Hexapoda</taxon>
        <taxon>Insecta</taxon>
        <taxon>Pterygota</taxon>
        <taxon>Neoptera</taxon>
        <taxon>Endopterygota</taxon>
        <taxon>Coleoptera</taxon>
        <taxon>Polyphaga</taxon>
        <taxon>Cucujiformia</taxon>
        <taxon>Curculionidae</taxon>
        <taxon>Dryophthorinae</taxon>
        <taxon>Rhynchophorus</taxon>
    </lineage>
</organism>
<protein>
    <submittedName>
        <fullName evidence="1">Uncharacterized protein</fullName>
    </submittedName>
</protein>
<keyword evidence="2" id="KW-1185">Reference proteome</keyword>
<name>A0A834HUK6_RHYFE</name>
<sequence length="134" mass="15304">MYPKSGSGSFCKVTGGKTNPLVMEEMRFKRYKSRCVFGGNLINRLQRRYSADISINVGEGGLESTEDEIADDMGKYREYKRLQRIVYFTSIVNLSRSSSHPFVKMFSFTGSHPTKLKQIFVLVEGAIETDQKRQ</sequence>
<dbReference type="Proteomes" id="UP000625711">
    <property type="component" value="Unassembled WGS sequence"/>
</dbReference>
<evidence type="ECO:0000313" key="1">
    <source>
        <dbReference type="EMBL" id="KAF7268254.1"/>
    </source>
</evidence>
<dbReference type="EMBL" id="JAACXV010014336">
    <property type="protein sequence ID" value="KAF7268254.1"/>
    <property type="molecule type" value="Genomic_DNA"/>
</dbReference>
<dbReference type="AlphaFoldDB" id="A0A834HUK6"/>
<comment type="caution">
    <text evidence="1">The sequence shown here is derived from an EMBL/GenBank/DDBJ whole genome shotgun (WGS) entry which is preliminary data.</text>
</comment>
<evidence type="ECO:0000313" key="2">
    <source>
        <dbReference type="Proteomes" id="UP000625711"/>
    </source>
</evidence>